<dbReference type="AlphaFoldDB" id="A0A1I3QPK1"/>
<accession>A0A1I3QPK1</accession>
<dbReference type="EMBL" id="FORU01000006">
    <property type="protein sequence ID" value="SFJ35815.1"/>
    <property type="molecule type" value="Genomic_DNA"/>
</dbReference>
<evidence type="ECO:0000313" key="2">
    <source>
        <dbReference type="Proteomes" id="UP000243887"/>
    </source>
</evidence>
<dbReference type="Proteomes" id="UP000243887">
    <property type="component" value="Unassembled WGS sequence"/>
</dbReference>
<organism evidence="1 2">
    <name type="scientific">Myroides guanonis</name>
    <dbReference type="NCBI Taxonomy" id="1150112"/>
    <lineage>
        <taxon>Bacteria</taxon>
        <taxon>Pseudomonadati</taxon>
        <taxon>Bacteroidota</taxon>
        <taxon>Flavobacteriia</taxon>
        <taxon>Flavobacteriales</taxon>
        <taxon>Flavobacteriaceae</taxon>
        <taxon>Myroides</taxon>
    </lineage>
</organism>
<keyword evidence="2" id="KW-1185">Reference proteome</keyword>
<sequence>MFVILCCFFAYPTLNDNFFVFLDYSMKTMYLVIVHFVYKVKALLNVQKGFYS</sequence>
<evidence type="ECO:0000313" key="1">
    <source>
        <dbReference type="EMBL" id="SFJ35815.1"/>
    </source>
</evidence>
<reference evidence="2" key="1">
    <citation type="submission" date="2016-10" db="EMBL/GenBank/DDBJ databases">
        <authorList>
            <person name="Varghese N."/>
            <person name="Submissions S."/>
        </authorList>
    </citation>
    <scope>NUCLEOTIDE SEQUENCE [LARGE SCALE GENOMIC DNA]</scope>
    <source>
        <strain evidence="2">DSM 26542</strain>
    </source>
</reference>
<gene>
    <name evidence="1" type="ORF">SAMN04487893_10666</name>
</gene>
<proteinExistence type="predicted"/>
<protein>
    <submittedName>
        <fullName evidence="1">Uncharacterized protein</fullName>
    </submittedName>
</protein>
<name>A0A1I3QPK1_9FLAO</name>